<dbReference type="InterPro" id="IPR040423">
    <property type="entry name" value="PEA_transferase"/>
</dbReference>
<accession>A0A1H9DF87</accession>
<protein>
    <submittedName>
        <fullName evidence="3">Sulfatase</fullName>
    </submittedName>
</protein>
<organism evidence="3 4">
    <name type="scientific">Rosenbergiella nectarea</name>
    <dbReference type="NCBI Taxonomy" id="988801"/>
    <lineage>
        <taxon>Bacteria</taxon>
        <taxon>Pseudomonadati</taxon>
        <taxon>Pseudomonadota</taxon>
        <taxon>Gammaproteobacteria</taxon>
        <taxon>Enterobacterales</taxon>
        <taxon>Erwiniaceae</taxon>
        <taxon>Rosenbergiella</taxon>
    </lineage>
</organism>
<dbReference type="InterPro" id="IPR000917">
    <property type="entry name" value="Sulfatase_N"/>
</dbReference>
<evidence type="ECO:0000313" key="3">
    <source>
        <dbReference type="EMBL" id="SEQ12134.1"/>
    </source>
</evidence>
<sequence>MGYPQRFIFSEKEPINCYVSSINKLDDFLHRTYNISKENKKSFVMMYFSDHGMTVDNSDRPVRHGNTEKQNYHVPFFVLADDLTEHTQIDTPISAFQFINIFGYYAGITSQQINPINVLDTKPKNIQVFNGTEMVDYQGLSNSTPLY</sequence>
<dbReference type="EMBL" id="FOGC01000001">
    <property type="protein sequence ID" value="SEQ12134.1"/>
    <property type="molecule type" value="Genomic_DNA"/>
</dbReference>
<proteinExistence type="inferred from homology"/>
<feature type="domain" description="Sulfatase N-terminal" evidence="2">
    <location>
        <begin position="13"/>
        <end position="100"/>
    </location>
</feature>
<dbReference type="Proteomes" id="UP000242515">
    <property type="component" value="Unassembled WGS sequence"/>
</dbReference>
<dbReference type="SUPFAM" id="SSF53649">
    <property type="entry name" value="Alkaline phosphatase-like"/>
    <property type="match status" value="1"/>
</dbReference>
<dbReference type="STRING" id="988801.SAMN05216522_101261"/>
<gene>
    <name evidence="3" type="ORF">SAMN05216522_101261</name>
</gene>
<dbReference type="Gene3D" id="3.40.720.10">
    <property type="entry name" value="Alkaline Phosphatase, subunit A"/>
    <property type="match status" value="1"/>
</dbReference>
<dbReference type="PANTHER" id="PTHR30443">
    <property type="entry name" value="INNER MEMBRANE PROTEIN"/>
    <property type="match status" value="1"/>
</dbReference>
<dbReference type="GO" id="GO:0016776">
    <property type="term" value="F:phosphotransferase activity, phosphate group as acceptor"/>
    <property type="evidence" value="ECO:0007669"/>
    <property type="project" value="TreeGrafter"/>
</dbReference>
<dbReference type="AlphaFoldDB" id="A0A1H9DF87"/>
<reference evidence="4" key="1">
    <citation type="submission" date="2016-10" db="EMBL/GenBank/DDBJ databases">
        <authorList>
            <person name="Varghese N."/>
            <person name="Submissions S."/>
        </authorList>
    </citation>
    <scope>NUCLEOTIDE SEQUENCE [LARGE SCALE GENOMIC DNA]</scope>
    <source>
        <strain evidence="4">8N4</strain>
    </source>
</reference>
<dbReference type="GO" id="GO:0005886">
    <property type="term" value="C:plasma membrane"/>
    <property type="evidence" value="ECO:0007669"/>
    <property type="project" value="UniProtKB-SubCell"/>
</dbReference>
<dbReference type="PANTHER" id="PTHR30443:SF4">
    <property type="entry name" value="PHOSPHOETHANOLAMINE TRANSFERASE OPGE-RELATED"/>
    <property type="match status" value="1"/>
</dbReference>
<evidence type="ECO:0000259" key="2">
    <source>
        <dbReference type="Pfam" id="PF00884"/>
    </source>
</evidence>
<evidence type="ECO:0000256" key="1">
    <source>
        <dbReference type="ARBA" id="ARBA00038481"/>
    </source>
</evidence>
<dbReference type="Pfam" id="PF00884">
    <property type="entry name" value="Sulfatase"/>
    <property type="match status" value="1"/>
</dbReference>
<name>A0A1H9DF87_9GAMM</name>
<dbReference type="GO" id="GO:0009244">
    <property type="term" value="P:lipopolysaccharide core region biosynthetic process"/>
    <property type="evidence" value="ECO:0007669"/>
    <property type="project" value="TreeGrafter"/>
</dbReference>
<evidence type="ECO:0000313" key="4">
    <source>
        <dbReference type="Proteomes" id="UP000242515"/>
    </source>
</evidence>
<keyword evidence="4" id="KW-1185">Reference proteome</keyword>
<dbReference type="InterPro" id="IPR017850">
    <property type="entry name" value="Alkaline_phosphatase_core_sf"/>
</dbReference>
<comment type="similarity">
    <text evidence="1">Belongs to the phosphoethanolamine transferase family.</text>
</comment>